<organism evidence="1 2">
    <name type="scientific">Phenylobacterium terrae</name>
    <dbReference type="NCBI Taxonomy" id="2665495"/>
    <lineage>
        <taxon>Bacteria</taxon>
        <taxon>Pseudomonadati</taxon>
        <taxon>Pseudomonadota</taxon>
        <taxon>Alphaproteobacteria</taxon>
        <taxon>Caulobacterales</taxon>
        <taxon>Caulobacteraceae</taxon>
        <taxon>Phenylobacterium</taxon>
    </lineage>
</organism>
<reference evidence="2" key="1">
    <citation type="journal article" date="2019" name="Int. J. Syst. Evol. Microbiol.">
        <title>The Global Catalogue of Microorganisms (GCM) 10K type strain sequencing project: providing services to taxonomists for standard genome sequencing and annotation.</title>
        <authorList>
            <consortium name="The Broad Institute Genomics Platform"/>
            <consortium name="The Broad Institute Genome Sequencing Center for Infectious Disease"/>
            <person name="Wu L."/>
            <person name="Ma J."/>
        </authorList>
    </citation>
    <scope>NUCLEOTIDE SEQUENCE [LARGE SCALE GENOMIC DNA]</scope>
    <source>
        <strain evidence="2">DFY28</strain>
    </source>
</reference>
<gene>
    <name evidence="1" type="ORF">ACFSC0_10190</name>
</gene>
<proteinExistence type="predicted"/>
<protein>
    <submittedName>
        <fullName evidence="1">Uncharacterized protein</fullName>
    </submittedName>
</protein>
<evidence type="ECO:0000313" key="2">
    <source>
        <dbReference type="Proteomes" id="UP001597237"/>
    </source>
</evidence>
<name>A0ABW4N1P2_9CAUL</name>
<evidence type="ECO:0000313" key="1">
    <source>
        <dbReference type="EMBL" id="MFD1783763.1"/>
    </source>
</evidence>
<keyword evidence="2" id="KW-1185">Reference proteome</keyword>
<dbReference type="RefSeq" id="WP_377283046.1">
    <property type="nucleotide sequence ID" value="NZ_JBHRSI010000008.1"/>
</dbReference>
<comment type="caution">
    <text evidence="1">The sequence shown here is derived from an EMBL/GenBank/DDBJ whole genome shotgun (WGS) entry which is preliminary data.</text>
</comment>
<dbReference type="Proteomes" id="UP001597237">
    <property type="component" value="Unassembled WGS sequence"/>
</dbReference>
<dbReference type="EMBL" id="JBHUEY010000001">
    <property type="protein sequence ID" value="MFD1783763.1"/>
    <property type="molecule type" value="Genomic_DNA"/>
</dbReference>
<sequence>MKASIASSRASELWPHVTLFLLPGKFARPNYYCVGKQPRQEARASTAYSSTVLRWRRGVNDFVLTE</sequence>
<accession>A0ABW4N1P2</accession>